<keyword evidence="2" id="KW-0813">Transport</keyword>
<name>A0A7T7CB01_9BACI</name>
<keyword evidence="5 6" id="KW-0472">Membrane</keyword>
<dbReference type="PANTHER" id="PTHR42718:SF39">
    <property type="entry name" value="ACTINORHODIN TRANSPORTER-RELATED"/>
    <property type="match status" value="1"/>
</dbReference>
<protein>
    <recommendedName>
        <fullName evidence="7">Major facilitator superfamily (MFS) profile domain-containing protein</fullName>
    </recommendedName>
</protein>
<dbReference type="InterPro" id="IPR020846">
    <property type="entry name" value="MFS_dom"/>
</dbReference>
<feature type="transmembrane region" description="Helical" evidence="6">
    <location>
        <begin position="110"/>
        <end position="128"/>
    </location>
</feature>
<evidence type="ECO:0000256" key="6">
    <source>
        <dbReference type="SAM" id="Phobius"/>
    </source>
</evidence>
<evidence type="ECO:0000256" key="3">
    <source>
        <dbReference type="ARBA" id="ARBA00022692"/>
    </source>
</evidence>
<feature type="transmembrane region" description="Helical" evidence="6">
    <location>
        <begin position="6"/>
        <end position="28"/>
    </location>
</feature>
<dbReference type="PROSITE" id="PS50850">
    <property type="entry name" value="MFS"/>
    <property type="match status" value="1"/>
</dbReference>
<feature type="transmembrane region" description="Helical" evidence="6">
    <location>
        <begin position="140"/>
        <end position="163"/>
    </location>
</feature>
<feature type="domain" description="Major facilitator superfamily (MFS) profile" evidence="7">
    <location>
        <begin position="1"/>
        <end position="166"/>
    </location>
</feature>
<dbReference type="GO" id="GO:0005886">
    <property type="term" value="C:plasma membrane"/>
    <property type="evidence" value="ECO:0007669"/>
    <property type="project" value="UniProtKB-SubCell"/>
</dbReference>
<keyword evidence="9" id="KW-1185">Reference proteome</keyword>
<proteinExistence type="predicted"/>
<evidence type="ECO:0000313" key="9">
    <source>
        <dbReference type="Proteomes" id="UP000595823"/>
    </source>
</evidence>
<feature type="transmembrane region" description="Helical" evidence="6">
    <location>
        <begin position="35"/>
        <end position="56"/>
    </location>
</feature>
<accession>A0A7T7CB01</accession>
<dbReference type="Gene3D" id="1.20.1250.20">
    <property type="entry name" value="MFS general substrate transporter like domains"/>
    <property type="match status" value="1"/>
</dbReference>
<dbReference type="Pfam" id="PF07690">
    <property type="entry name" value="MFS_1"/>
    <property type="match status" value="1"/>
</dbReference>
<dbReference type="EMBL" id="CP054705">
    <property type="protein sequence ID" value="QQK75437.1"/>
    <property type="molecule type" value="Genomic_DNA"/>
</dbReference>
<dbReference type="SUPFAM" id="SSF103473">
    <property type="entry name" value="MFS general substrate transporter"/>
    <property type="match status" value="1"/>
</dbReference>
<reference evidence="8 9" key="1">
    <citation type="submission" date="2020-06" db="EMBL/GenBank/DDBJ databases">
        <title>Genomic analysis of Salicibibacter sp. NKC5-3.</title>
        <authorList>
            <person name="Oh Y.J."/>
        </authorList>
    </citation>
    <scope>NUCLEOTIDE SEQUENCE [LARGE SCALE GENOMIC DNA]</scope>
    <source>
        <strain evidence="8 9">NKC5-3</strain>
    </source>
</reference>
<dbReference type="Proteomes" id="UP000595823">
    <property type="component" value="Chromosome"/>
</dbReference>
<dbReference type="InterPro" id="IPR036259">
    <property type="entry name" value="MFS_trans_sf"/>
</dbReference>
<keyword evidence="4 6" id="KW-1133">Transmembrane helix</keyword>
<organism evidence="8 9">
    <name type="scientific">Salicibibacter cibarius</name>
    <dbReference type="NCBI Taxonomy" id="2743000"/>
    <lineage>
        <taxon>Bacteria</taxon>
        <taxon>Bacillati</taxon>
        <taxon>Bacillota</taxon>
        <taxon>Bacilli</taxon>
        <taxon>Bacillales</taxon>
        <taxon>Bacillaceae</taxon>
        <taxon>Salicibibacter</taxon>
    </lineage>
</organism>
<evidence type="ECO:0000259" key="7">
    <source>
        <dbReference type="PROSITE" id="PS50850"/>
    </source>
</evidence>
<dbReference type="AlphaFoldDB" id="A0A7T7CB01"/>
<dbReference type="InterPro" id="IPR011701">
    <property type="entry name" value="MFS"/>
</dbReference>
<evidence type="ECO:0000256" key="5">
    <source>
        <dbReference type="ARBA" id="ARBA00023136"/>
    </source>
</evidence>
<dbReference type="GO" id="GO:0022857">
    <property type="term" value="F:transmembrane transporter activity"/>
    <property type="evidence" value="ECO:0007669"/>
    <property type="project" value="InterPro"/>
</dbReference>
<evidence type="ECO:0000313" key="8">
    <source>
        <dbReference type="EMBL" id="QQK75437.1"/>
    </source>
</evidence>
<dbReference type="PANTHER" id="PTHR42718">
    <property type="entry name" value="MAJOR FACILITATOR SUPERFAMILY MULTIDRUG TRANSPORTER MFSC"/>
    <property type="match status" value="1"/>
</dbReference>
<gene>
    <name evidence="8" type="ORF">HUG15_07480</name>
</gene>
<comment type="subcellular location">
    <subcellularLocation>
        <location evidence="1">Cell membrane</location>
        <topology evidence="1">Multi-pass membrane protein</topology>
    </subcellularLocation>
</comment>
<keyword evidence="3 6" id="KW-0812">Transmembrane</keyword>
<dbReference type="KEGG" id="scia:HUG15_07480"/>
<dbReference type="RefSeq" id="WP_143018907.1">
    <property type="nucleotide sequence ID" value="NZ_CP054705.1"/>
</dbReference>
<evidence type="ECO:0000256" key="2">
    <source>
        <dbReference type="ARBA" id="ARBA00022448"/>
    </source>
</evidence>
<sequence>MSPLAAGSLFVPCSIAFTASSIAAARLVERFGTIVIFWGAVFYTFSFAVLIGQVWIAGGELVAIHLIPALIFVGIGQGLVMTPLLNLVLGFVEESKAGMASGVIATLQQVGPAIGVAAVGILFGTAVADAAGGDAQSSLYVSAFGSAMIYNLIASLISAFLIWKMAKMKAN</sequence>
<feature type="transmembrane region" description="Helical" evidence="6">
    <location>
        <begin position="62"/>
        <end position="89"/>
    </location>
</feature>
<evidence type="ECO:0000256" key="4">
    <source>
        <dbReference type="ARBA" id="ARBA00022989"/>
    </source>
</evidence>
<evidence type="ECO:0000256" key="1">
    <source>
        <dbReference type="ARBA" id="ARBA00004651"/>
    </source>
</evidence>